<accession>A0A3N0C3G8</accession>
<gene>
    <name evidence="2" type="ORF">D7003_08035</name>
</gene>
<evidence type="ECO:0000259" key="1">
    <source>
        <dbReference type="Pfam" id="PF13400"/>
    </source>
</evidence>
<dbReference type="AlphaFoldDB" id="A0A3N0C3G8"/>
<dbReference type="EMBL" id="RBED01000083">
    <property type="protein sequence ID" value="RNL57114.1"/>
    <property type="molecule type" value="Genomic_DNA"/>
</dbReference>
<comment type="caution">
    <text evidence="2">The sequence shown here is derived from an EMBL/GenBank/DDBJ whole genome shotgun (WGS) entry which is preliminary data.</text>
</comment>
<proteinExistence type="predicted"/>
<reference evidence="2 3" key="1">
    <citation type="submission" date="2018-10" db="EMBL/GenBank/DDBJ databases">
        <title>Genome sequencing of Arthrobacter oryzae TNB02.</title>
        <authorList>
            <person name="Cho Y.-J."/>
            <person name="Cho A."/>
            <person name="Kim O.-S."/>
        </authorList>
    </citation>
    <scope>NUCLEOTIDE SEQUENCE [LARGE SCALE GENOMIC DNA]</scope>
    <source>
        <strain evidence="2 3">TNB02</strain>
    </source>
</reference>
<sequence length="137" mass="14202">MLVFIIGYVVLALLVTTVVVDASSVYLEHKKLLSLADGASVAAADSFTLGALEDPAGSPAAVLTSARVRSAADEYLNRSGAFSRFSGLDVAPVTGSPDGYTAVVVLSAAVHLPVVNYLVPDGIRIEARSTARARLTR</sequence>
<dbReference type="Pfam" id="PF13400">
    <property type="entry name" value="Tad"/>
    <property type="match status" value="1"/>
</dbReference>
<name>A0A3N0C3G8_9MICC</name>
<evidence type="ECO:0000313" key="3">
    <source>
        <dbReference type="Proteomes" id="UP000273807"/>
    </source>
</evidence>
<dbReference type="InterPro" id="IPR028087">
    <property type="entry name" value="Tad_N"/>
</dbReference>
<dbReference type="OrthoDB" id="4869265at2"/>
<keyword evidence="3" id="KW-1185">Reference proteome</keyword>
<organism evidence="2 3">
    <name type="scientific">Arthrobacter oryzae</name>
    <dbReference type="NCBI Taxonomy" id="409290"/>
    <lineage>
        <taxon>Bacteria</taxon>
        <taxon>Bacillati</taxon>
        <taxon>Actinomycetota</taxon>
        <taxon>Actinomycetes</taxon>
        <taxon>Micrococcales</taxon>
        <taxon>Micrococcaceae</taxon>
        <taxon>Arthrobacter</taxon>
    </lineage>
</organism>
<protein>
    <recommendedName>
        <fullName evidence="1">Putative Flp pilus-assembly TadG-like N-terminal domain-containing protein</fullName>
    </recommendedName>
</protein>
<dbReference type="Proteomes" id="UP000273807">
    <property type="component" value="Unassembled WGS sequence"/>
</dbReference>
<feature type="domain" description="Putative Flp pilus-assembly TadG-like N-terminal" evidence="1">
    <location>
        <begin position="2"/>
        <end position="45"/>
    </location>
</feature>
<evidence type="ECO:0000313" key="2">
    <source>
        <dbReference type="EMBL" id="RNL57114.1"/>
    </source>
</evidence>